<protein>
    <submittedName>
        <fullName evidence="1">Uncharacterized protein</fullName>
    </submittedName>
</protein>
<dbReference type="InParanoid" id="A0A166BM56"/>
<gene>
    <name evidence="1" type="ORF">EXIGLDRAFT_601924</name>
</gene>
<evidence type="ECO:0000313" key="1">
    <source>
        <dbReference type="EMBL" id="KZW02390.1"/>
    </source>
</evidence>
<dbReference type="EMBL" id="KV425888">
    <property type="protein sequence ID" value="KZW02390.1"/>
    <property type="molecule type" value="Genomic_DNA"/>
</dbReference>
<sequence>SAMFKFWFPKLWKIYADLERDLNDWSKLRGHPFPLRGAFPDVPFFDSTTNTGKKVVTPMHVDFKNAIFGMCIIAVFGRFNYRTHGLLVLKELKLMLQLKPGDIAFIPSALLTHGNTELAEDDIRRSWTLFNGGGLFRFRDAGFATVASMSQGERDEFYAMYDKFFQYYMDAHMSLDELRAYHGCE</sequence>
<keyword evidence="2" id="KW-1185">Reference proteome</keyword>
<name>A0A166BM56_EXIGL</name>
<dbReference type="OrthoDB" id="3202607at2759"/>
<dbReference type="STRING" id="1314781.A0A166BM56"/>
<dbReference type="Gene3D" id="3.60.130.30">
    <property type="match status" value="1"/>
</dbReference>
<dbReference type="Proteomes" id="UP000077266">
    <property type="component" value="Unassembled WGS sequence"/>
</dbReference>
<evidence type="ECO:0000313" key="2">
    <source>
        <dbReference type="Proteomes" id="UP000077266"/>
    </source>
</evidence>
<organism evidence="1 2">
    <name type="scientific">Exidia glandulosa HHB12029</name>
    <dbReference type="NCBI Taxonomy" id="1314781"/>
    <lineage>
        <taxon>Eukaryota</taxon>
        <taxon>Fungi</taxon>
        <taxon>Dikarya</taxon>
        <taxon>Basidiomycota</taxon>
        <taxon>Agaricomycotina</taxon>
        <taxon>Agaricomycetes</taxon>
        <taxon>Auriculariales</taxon>
        <taxon>Exidiaceae</taxon>
        <taxon>Exidia</taxon>
    </lineage>
</organism>
<feature type="non-terminal residue" evidence="1">
    <location>
        <position position="1"/>
    </location>
</feature>
<reference evidence="1 2" key="1">
    <citation type="journal article" date="2016" name="Mol. Biol. Evol.">
        <title>Comparative Genomics of Early-Diverging Mushroom-Forming Fungi Provides Insights into the Origins of Lignocellulose Decay Capabilities.</title>
        <authorList>
            <person name="Nagy L.G."/>
            <person name="Riley R."/>
            <person name="Tritt A."/>
            <person name="Adam C."/>
            <person name="Daum C."/>
            <person name="Floudas D."/>
            <person name="Sun H."/>
            <person name="Yadav J.S."/>
            <person name="Pangilinan J."/>
            <person name="Larsson K.H."/>
            <person name="Matsuura K."/>
            <person name="Barry K."/>
            <person name="Labutti K."/>
            <person name="Kuo R."/>
            <person name="Ohm R.A."/>
            <person name="Bhattacharya S.S."/>
            <person name="Shirouzu T."/>
            <person name="Yoshinaga Y."/>
            <person name="Martin F.M."/>
            <person name="Grigoriev I.V."/>
            <person name="Hibbett D.S."/>
        </authorList>
    </citation>
    <scope>NUCLEOTIDE SEQUENCE [LARGE SCALE GENOMIC DNA]</scope>
    <source>
        <strain evidence="1 2">HHB12029</strain>
    </source>
</reference>
<proteinExistence type="predicted"/>
<accession>A0A166BM56</accession>
<dbReference type="AlphaFoldDB" id="A0A166BM56"/>